<dbReference type="EMBL" id="JRUE01000143">
    <property type="protein sequence ID" value="KXZ69746.1"/>
    <property type="molecule type" value="Genomic_DNA"/>
</dbReference>
<accession>A0A150HSK1</accession>
<gene>
    <name evidence="3" type="ORF">AVENLUH5627_01521</name>
</gene>
<organism evidence="3 4">
    <name type="scientific">Acinetobacter venetianus</name>
    <dbReference type="NCBI Taxonomy" id="52133"/>
    <lineage>
        <taxon>Bacteria</taxon>
        <taxon>Pseudomonadati</taxon>
        <taxon>Pseudomonadota</taxon>
        <taxon>Gammaproteobacteria</taxon>
        <taxon>Moraxellales</taxon>
        <taxon>Moraxellaceae</taxon>
        <taxon>Acinetobacter</taxon>
    </lineage>
</organism>
<comment type="caution">
    <text evidence="3">The sequence shown here is derived from an EMBL/GenBank/DDBJ whole genome shotgun (WGS) entry which is preliminary data.</text>
</comment>
<evidence type="ECO:0000259" key="1">
    <source>
        <dbReference type="Pfam" id="PF23844"/>
    </source>
</evidence>
<sequence>MTENSKQNETLMNDATPSFLVEDMIIDRFSPMYWRVDGPQTMSFAITDYENGFEASFRSRATTDLVGVSWDSHDSKDHQFLAYETKYDYSGMIWDFDIELSPSMPVLNNETLTPTLTIQYTENDQTKVAYVVLFNYANQPSSRTAHIQIDWDSVKAGFSATDSFPVSNIQRISFSGFTSSYNGHSTIPLAQAEDGYIRITNSVTTGVNAKLVLKRVSIAPHDYGICSSYDDHNDLNPKRIVSNMAALGYQGFVNHYCGMSKYPEMSWQSDIGKWQIPNTLTTNENVVNPCARKWHEHFAEALHDVGMQPIFGVSFEMYSLAANEFWAQRDWNNNLGKTGYEPPSYFFSMSDQSALAYLNKVFVEFADMMNIGGCDVFMQIGEPWWWYNQGSNLPCIYDYQTKLAFNADTGLYVPDLGTIYEAMNKTGTPYDEFKAWLRNKLGQTCRDIRSTVKAQYPSAQVCPLIFFPTIRTEIETLVTDINYPSEHYSYPNFDFIMTEAYDWILEARLNTAYQAVSTIPTQDLNYPENKVAYLAGFVPDETIAHVYGFDKTKPYRTPIWQRVFGDMSNNDSLELMKQFIWAYPQVMVDSIVIDAAQLPNTFYVGNTPYAAITDDTPYPPEIYLCKWIKPTGKP</sequence>
<evidence type="ECO:0000259" key="2">
    <source>
        <dbReference type="Pfam" id="PF23845"/>
    </source>
</evidence>
<evidence type="ECO:0000313" key="3">
    <source>
        <dbReference type="EMBL" id="KXZ69746.1"/>
    </source>
</evidence>
<evidence type="ECO:0000313" key="4">
    <source>
        <dbReference type="Proteomes" id="UP000075680"/>
    </source>
</evidence>
<feature type="domain" description="Non-contractile tail sheath TIM barrel" evidence="2">
    <location>
        <begin position="220"/>
        <end position="589"/>
    </location>
</feature>
<reference evidence="3 4" key="1">
    <citation type="journal article" date="2016" name="Sci. Rep.">
        <title>Genomic and phenotypic characterization of the species Acinetobacter venetianus.</title>
        <authorList>
            <person name="Fondi M."/>
            <person name="Maida I."/>
            <person name="Perrin E."/>
            <person name="Orlandini V."/>
            <person name="La Torre L."/>
            <person name="Bosi E."/>
            <person name="Negroni A."/>
            <person name="Zanaroli G."/>
            <person name="Fava F."/>
            <person name="Decorosi F."/>
            <person name="Giovannetti L."/>
            <person name="Viti C."/>
            <person name="Vaneechoutte M."/>
            <person name="Dijkshoorn L."/>
            <person name="Fani R."/>
        </authorList>
    </citation>
    <scope>NUCLEOTIDE SEQUENCE [LARGE SCALE GENOMIC DNA]</scope>
    <source>
        <strain evidence="3 4">LUH5627</strain>
    </source>
</reference>
<dbReference type="Pfam" id="PF23845">
    <property type="entry name" value="TIM-barrel_NCTSP"/>
    <property type="match status" value="1"/>
</dbReference>
<feature type="domain" description="Non-contractile tail sheath N-terminal" evidence="1">
    <location>
        <begin position="26"/>
        <end position="211"/>
    </location>
</feature>
<dbReference type="PATRIC" id="fig|52133.18.peg.1581"/>
<dbReference type="AlphaFoldDB" id="A0A150HSK1"/>
<dbReference type="Pfam" id="PF23844">
    <property type="entry name" value="NCTSP_N"/>
    <property type="match status" value="1"/>
</dbReference>
<dbReference type="InterPro" id="IPR057102">
    <property type="entry name" value="NCTSP_N"/>
</dbReference>
<protein>
    <recommendedName>
        <fullName evidence="5">Phage capsid protein</fullName>
    </recommendedName>
</protein>
<name>A0A150HSK1_9GAMM</name>
<dbReference type="Proteomes" id="UP000075680">
    <property type="component" value="Unassembled WGS sequence"/>
</dbReference>
<proteinExistence type="predicted"/>
<dbReference type="InterPro" id="IPR057122">
    <property type="entry name" value="TIM-barrel_NCTSP"/>
</dbReference>
<evidence type="ECO:0008006" key="5">
    <source>
        <dbReference type="Google" id="ProtNLM"/>
    </source>
</evidence>